<gene>
    <name evidence="1" type="ORF">MCNS_47120</name>
</gene>
<dbReference type="EMBL" id="AP022613">
    <property type="protein sequence ID" value="BBZ41649.1"/>
    <property type="molecule type" value="Genomic_DNA"/>
</dbReference>
<evidence type="ECO:0000313" key="1">
    <source>
        <dbReference type="EMBL" id="BBZ41649.1"/>
    </source>
</evidence>
<organism evidence="1 2">
    <name type="scientific">Mycobacterium conspicuum</name>
    <dbReference type="NCBI Taxonomy" id="44010"/>
    <lineage>
        <taxon>Bacteria</taxon>
        <taxon>Bacillati</taxon>
        <taxon>Actinomycetota</taxon>
        <taxon>Actinomycetes</taxon>
        <taxon>Mycobacteriales</taxon>
        <taxon>Mycobacteriaceae</taxon>
        <taxon>Mycobacterium</taxon>
    </lineage>
</organism>
<proteinExistence type="predicted"/>
<reference evidence="1 2" key="1">
    <citation type="journal article" date="2019" name="Emerg. Microbes Infect.">
        <title>Comprehensive subspecies identification of 175 nontuberculous mycobacteria species based on 7547 genomic profiles.</title>
        <authorList>
            <person name="Matsumoto Y."/>
            <person name="Kinjo T."/>
            <person name="Motooka D."/>
            <person name="Nabeya D."/>
            <person name="Jung N."/>
            <person name="Uechi K."/>
            <person name="Horii T."/>
            <person name="Iida T."/>
            <person name="Fujita J."/>
            <person name="Nakamura S."/>
        </authorList>
    </citation>
    <scope>NUCLEOTIDE SEQUENCE [LARGE SCALE GENOMIC DNA]</scope>
    <source>
        <strain evidence="1 2">JCM 14738</strain>
    </source>
</reference>
<name>A0A7I7YJ31_9MYCO</name>
<dbReference type="Proteomes" id="UP000467385">
    <property type="component" value="Chromosome"/>
</dbReference>
<keyword evidence="2" id="KW-1185">Reference proteome</keyword>
<evidence type="ECO:0000313" key="2">
    <source>
        <dbReference type="Proteomes" id="UP000467385"/>
    </source>
</evidence>
<dbReference type="AlphaFoldDB" id="A0A7I7YJ31"/>
<protein>
    <submittedName>
        <fullName evidence="1">Uncharacterized protein</fullName>
    </submittedName>
</protein>
<accession>A0A7I7YJ31</accession>
<sequence>MPPQGTAPAGIPETAAVEAARLSSLPQAARTPLDTAKVVITDTTAADVLPTLRLT</sequence>